<proteinExistence type="predicted"/>
<comment type="caution">
    <text evidence="2">The sequence shown here is derived from an EMBL/GenBank/DDBJ whole genome shotgun (WGS) entry which is preliminary data.</text>
</comment>
<feature type="signal peptide" evidence="1">
    <location>
        <begin position="1"/>
        <end position="37"/>
    </location>
</feature>
<reference evidence="2 3" key="1">
    <citation type="submission" date="2023-12" db="EMBL/GenBank/DDBJ databases">
        <title>Streptomyces sp. V4-01.</title>
        <authorList>
            <person name="Somphong A."/>
            <person name="Phongsopitanun W."/>
        </authorList>
    </citation>
    <scope>NUCLEOTIDE SEQUENCE [LARGE SCALE GENOMIC DNA]</scope>
    <source>
        <strain evidence="2 3">V4-01</strain>
    </source>
</reference>
<name>A0ABU7P652_9ACTN</name>
<evidence type="ECO:0008006" key="4">
    <source>
        <dbReference type="Google" id="ProtNLM"/>
    </source>
</evidence>
<keyword evidence="3" id="KW-1185">Reference proteome</keyword>
<organism evidence="2 3">
    <name type="scientific">Actinacidiphila polyblastidii</name>
    <dbReference type="NCBI Taxonomy" id="3110430"/>
    <lineage>
        <taxon>Bacteria</taxon>
        <taxon>Bacillati</taxon>
        <taxon>Actinomycetota</taxon>
        <taxon>Actinomycetes</taxon>
        <taxon>Kitasatosporales</taxon>
        <taxon>Streptomycetaceae</taxon>
        <taxon>Actinacidiphila</taxon>
    </lineage>
</organism>
<protein>
    <recommendedName>
        <fullName evidence="4">PknH-like extracellular domain-containing protein</fullName>
    </recommendedName>
</protein>
<feature type="chain" id="PRO_5046237491" description="PknH-like extracellular domain-containing protein" evidence="1">
    <location>
        <begin position="38"/>
        <end position="242"/>
    </location>
</feature>
<dbReference type="RefSeq" id="WP_330793165.1">
    <property type="nucleotide sequence ID" value="NZ_JAZEWV010000002.1"/>
</dbReference>
<gene>
    <name evidence="2" type="ORF">V2S66_04860</name>
</gene>
<dbReference type="EMBL" id="JAZEWV010000002">
    <property type="protein sequence ID" value="MEE4541296.1"/>
    <property type="molecule type" value="Genomic_DNA"/>
</dbReference>
<dbReference type="Proteomes" id="UP001344658">
    <property type="component" value="Unassembled WGS sequence"/>
</dbReference>
<evidence type="ECO:0000313" key="2">
    <source>
        <dbReference type="EMBL" id="MEE4541296.1"/>
    </source>
</evidence>
<keyword evidence="1" id="KW-0732">Signal</keyword>
<accession>A0ABU7P652</accession>
<evidence type="ECO:0000313" key="3">
    <source>
        <dbReference type="Proteomes" id="UP001344658"/>
    </source>
</evidence>
<sequence length="242" mass="24425">MSDHRTRTRTRTRVAATAACLGAAVLTVAIGVHPASAGAVAAHTAGTAHITAGVAHTTAAAVHTTATTAGPGLGSGNLVQSGDFYQQGMTPLSATVDLTGDQALSACSGEESMRTLTQGKAAAYADVAWTFEDRDSYLTESVADASTAKAAAADEKLLNALVRDCQDEVAGHWYFGPAHAVSFPSGTATWYTAFSGDGVVSGGVAVIRGGQRFGIVELTGQPGDDPGYVKGITAAAVSRLAL</sequence>
<evidence type="ECO:0000256" key="1">
    <source>
        <dbReference type="SAM" id="SignalP"/>
    </source>
</evidence>